<keyword evidence="6" id="KW-1185">Reference proteome</keyword>
<dbReference type="OrthoDB" id="9815602at2"/>
<dbReference type="Gene3D" id="3.40.190.10">
    <property type="entry name" value="Periplasmic binding protein-like II"/>
    <property type="match status" value="2"/>
</dbReference>
<evidence type="ECO:0000256" key="3">
    <source>
        <dbReference type="ARBA" id="ARBA00022729"/>
    </source>
</evidence>
<dbReference type="PANTHER" id="PTHR30024:SF47">
    <property type="entry name" value="TAURINE-BINDING PERIPLASMIC PROTEIN"/>
    <property type="match status" value="1"/>
</dbReference>
<dbReference type="EMBL" id="MAPZ01000031">
    <property type="protein sequence ID" value="OBY09508.1"/>
    <property type="molecule type" value="Genomic_DNA"/>
</dbReference>
<gene>
    <name evidence="5" type="ORF">CP373A1_15515</name>
</gene>
<dbReference type="AlphaFoldDB" id="A0A174WU64"/>
<dbReference type="eggNOG" id="COG0715">
    <property type="taxonomic scope" value="Bacteria"/>
</dbReference>
<reference evidence="5 6" key="1">
    <citation type="submission" date="2016-06" db="EMBL/GenBank/DDBJ databases">
        <authorList>
            <person name="Kjaerup R.B."/>
            <person name="Dalgaard T.S."/>
            <person name="Juul-Madsen H.R."/>
        </authorList>
    </citation>
    <scope>NUCLEOTIDE SEQUENCE [LARGE SCALE GENOMIC DNA]</scope>
    <source>
        <strain evidence="5 6">373-A1</strain>
    </source>
</reference>
<dbReference type="InterPro" id="IPR015168">
    <property type="entry name" value="SsuA/THI5"/>
</dbReference>
<proteinExistence type="inferred from homology"/>
<name>A0A174WU64_9CLOT</name>
<sequence length="309" mass="34284">MKNLKRWIVLLVITVFSLNVIGCTSKDDLSKESEENRTLKIGLMPAVDTAPILIAEKNGYFKDAGINVEIEIYSNAQNRQSALQSYQIDGAMTDFIAVATNVDGGFDIKATTMTDGMFPVLSKGDVSGKKDIKVGMMEVSVSNYLIDKWLSKDYNIEKVFINEIPARLAAIQSGELDMGLFPEPVASNGELKGLKKNLYGMDDEFSPDCLVFTGKAIAEKEKTIKAFHEAYNKAVDEINKNPQIARDILVEKIPNTNPEVKDIMVLPTYKKAAIPSDEYLQSIIDWTSKTLNKDLTVKPEALLEGKFVK</sequence>
<comment type="subcellular location">
    <subcellularLocation>
        <location evidence="1">Periplasm</location>
    </subcellularLocation>
</comment>
<dbReference type="RefSeq" id="WP_055185097.1">
    <property type="nucleotide sequence ID" value="NZ_CABJAZ010000003.1"/>
</dbReference>
<dbReference type="GO" id="GO:0042597">
    <property type="term" value="C:periplasmic space"/>
    <property type="evidence" value="ECO:0007669"/>
    <property type="project" value="UniProtKB-SubCell"/>
</dbReference>
<organism evidence="5 6">
    <name type="scientific">Clostridium paraputrificum</name>
    <dbReference type="NCBI Taxonomy" id="29363"/>
    <lineage>
        <taxon>Bacteria</taxon>
        <taxon>Bacillati</taxon>
        <taxon>Bacillota</taxon>
        <taxon>Clostridia</taxon>
        <taxon>Eubacteriales</taxon>
        <taxon>Clostridiaceae</taxon>
        <taxon>Clostridium</taxon>
    </lineage>
</organism>
<dbReference type="Pfam" id="PF09084">
    <property type="entry name" value="NMT1"/>
    <property type="match status" value="1"/>
</dbReference>
<evidence type="ECO:0000256" key="1">
    <source>
        <dbReference type="ARBA" id="ARBA00004418"/>
    </source>
</evidence>
<dbReference type="PANTHER" id="PTHR30024">
    <property type="entry name" value="ALIPHATIC SULFONATES-BINDING PROTEIN-RELATED"/>
    <property type="match status" value="1"/>
</dbReference>
<protein>
    <submittedName>
        <fullName evidence="5">NlpA lipoprotein</fullName>
    </submittedName>
</protein>
<keyword evidence="3" id="KW-0732">Signal</keyword>
<evidence type="ECO:0000313" key="5">
    <source>
        <dbReference type="EMBL" id="OBY09508.1"/>
    </source>
</evidence>
<evidence type="ECO:0000256" key="2">
    <source>
        <dbReference type="ARBA" id="ARBA00010742"/>
    </source>
</evidence>
<dbReference type="SUPFAM" id="SSF53850">
    <property type="entry name" value="Periplasmic binding protein-like II"/>
    <property type="match status" value="1"/>
</dbReference>
<evidence type="ECO:0000313" key="6">
    <source>
        <dbReference type="Proteomes" id="UP000092714"/>
    </source>
</evidence>
<dbReference type="Proteomes" id="UP000092714">
    <property type="component" value="Unassembled WGS sequence"/>
</dbReference>
<accession>A0A174WU64</accession>
<comment type="similarity">
    <text evidence="2">Belongs to the bacterial solute-binding protein SsuA/TauA family.</text>
</comment>
<comment type="caution">
    <text evidence="5">The sequence shown here is derived from an EMBL/GenBank/DDBJ whole genome shotgun (WGS) entry which is preliminary data.</text>
</comment>
<evidence type="ECO:0000259" key="4">
    <source>
        <dbReference type="Pfam" id="PF09084"/>
    </source>
</evidence>
<feature type="domain" description="SsuA/THI5-like" evidence="4">
    <location>
        <begin position="48"/>
        <end position="244"/>
    </location>
</feature>
<keyword evidence="5" id="KW-0449">Lipoprotein</keyword>